<dbReference type="PANTHER" id="PTHR33595">
    <property type="entry name" value="VON WILLEBRAND FACTOR A DOMAIN PROTEIN"/>
    <property type="match status" value="1"/>
</dbReference>
<feature type="region of interest" description="Disordered" evidence="1">
    <location>
        <begin position="1"/>
        <end position="103"/>
    </location>
</feature>
<organism evidence="2 3">
    <name type="scientific">Brassica napus</name>
    <name type="common">Rape</name>
    <dbReference type="NCBI Taxonomy" id="3708"/>
    <lineage>
        <taxon>Eukaryota</taxon>
        <taxon>Viridiplantae</taxon>
        <taxon>Streptophyta</taxon>
        <taxon>Embryophyta</taxon>
        <taxon>Tracheophyta</taxon>
        <taxon>Spermatophyta</taxon>
        <taxon>Magnoliopsida</taxon>
        <taxon>eudicotyledons</taxon>
        <taxon>Gunneridae</taxon>
        <taxon>Pentapetalae</taxon>
        <taxon>rosids</taxon>
        <taxon>malvids</taxon>
        <taxon>Brassicales</taxon>
        <taxon>Brassicaceae</taxon>
        <taxon>Brassiceae</taxon>
        <taxon>Brassica</taxon>
    </lineage>
</organism>
<evidence type="ECO:0000256" key="1">
    <source>
        <dbReference type="SAM" id="MobiDB-lite"/>
    </source>
</evidence>
<accession>A0A078FBM7</accession>
<reference evidence="2 3" key="1">
    <citation type="journal article" date="2014" name="Science">
        <title>Plant genetics. Early allopolyploid evolution in the post-Neolithic Brassica napus oilseed genome.</title>
        <authorList>
            <person name="Chalhoub B."/>
            <person name="Denoeud F."/>
            <person name="Liu S."/>
            <person name="Parkin I.A."/>
            <person name="Tang H."/>
            <person name="Wang X."/>
            <person name="Chiquet J."/>
            <person name="Belcram H."/>
            <person name="Tong C."/>
            <person name="Samans B."/>
            <person name="Correa M."/>
            <person name="Da Silva C."/>
            <person name="Just J."/>
            <person name="Falentin C."/>
            <person name="Koh C.S."/>
            <person name="Le Clainche I."/>
            <person name="Bernard M."/>
            <person name="Bento P."/>
            <person name="Noel B."/>
            <person name="Labadie K."/>
            <person name="Alberti A."/>
            <person name="Charles M."/>
            <person name="Arnaud D."/>
            <person name="Guo H."/>
            <person name="Daviaud C."/>
            <person name="Alamery S."/>
            <person name="Jabbari K."/>
            <person name="Zhao M."/>
            <person name="Edger P.P."/>
            <person name="Chelaifa H."/>
            <person name="Tack D."/>
            <person name="Lassalle G."/>
            <person name="Mestiri I."/>
            <person name="Schnel N."/>
            <person name="Le Paslier M.C."/>
            <person name="Fan G."/>
            <person name="Renault V."/>
            <person name="Bayer P.E."/>
            <person name="Golicz A.A."/>
            <person name="Manoli S."/>
            <person name="Lee T.H."/>
            <person name="Thi V.H."/>
            <person name="Chalabi S."/>
            <person name="Hu Q."/>
            <person name="Fan C."/>
            <person name="Tollenaere R."/>
            <person name="Lu Y."/>
            <person name="Battail C."/>
            <person name="Shen J."/>
            <person name="Sidebottom C.H."/>
            <person name="Wang X."/>
            <person name="Canaguier A."/>
            <person name="Chauveau A."/>
            <person name="Berard A."/>
            <person name="Deniot G."/>
            <person name="Guan M."/>
            <person name="Liu Z."/>
            <person name="Sun F."/>
            <person name="Lim Y.P."/>
            <person name="Lyons E."/>
            <person name="Town C.D."/>
            <person name="Bancroft I."/>
            <person name="Wang X."/>
            <person name="Meng J."/>
            <person name="Ma J."/>
            <person name="Pires J.C."/>
            <person name="King G.J."/>
            <person name="Brunel D."/>
            <person name="Delourme R."/>
            <person name="Renard M."/>
            <person name="Aury J.M."/>
            <person name="Adams K.L."/>
            <person name="Batley J."/>
            <person name="Snowdon R.J."/>
            <person name="Tost J."/>
            <person name="Edwards D."/>
            <person name="Zhou Y."/>
            <person name="Hua W."/>
            <person name="Sharpe A.G."/>
            <person name="Paterson A.H."/>
            <person name="Guan C."/>
            <person name="Wincker P."/>
        </authorList>
    </citation>
    <scope>NUCLEOTIDE SEQUENCE [LARGE SCALE GENOMIC DNA]</scope>
    <source>
        <strain evidence="3">cv. Darmor-bzh</strain>
    </source>
</reference>
<dbReference type="AlphaFoldDB" id="A0A078FBM7"/>
<dbReference type="PANTHER" id="PTHR33595:SF3">
    <property type="entry name" value="PAS DOMAIN-CONTAINING PROTEIN"/>
    <property type="match status" value="1"/>
</dbReference>
<name>A0A078FBM7_BRANA</name>
<proteinExistence type="predicted"/>
<evidence type="ECO:0000313" key="3">
    <source>
        <dbReference type="Proteomes" id="UP000028999"/>
    </source>
</evidence>
<dbReference type="PaxDb" id="3708-A0A078FBM7"/>
<feature type="compositionally biased region" description="Polar residues" evidence="1">
    <location>
        <begin position="37"/>
        <end position="58"/>
    </location>
</feature>
<evidence type="ECO:0000313" key="2">
    <source>
        <dbReference type="EMBL" id="CDY11795.1"/>
    </source>
</evidence>
<dbReference type="Proteomes" id="UP000028999">
    <property type="component" value="Unassembled WGS sequence"/>
</dbReference>
<keyword evidence="3" id="KW-1185">Reference proteome</keyword>
<dbReference type="Gramene" id="CDY11795">
    <property type="protein sequence ID" value="CDY11795"/>
    <property type="gene ID" value="GSBRNA2T00050036001"/>
</dbReference>
<dbReference type="STRING" id="3708.A0A078FBM7"/>
<gene>
    <name evidence="2" type="primary">BnaC03g57830D</name>
    <name evidence="2" type="ORF">GSBRNA2T00050036001</name>
</gene>
<dbReference type="EMBL" id="LK032014">
    <property type="protein sequence ID" value="CDY11795.1"/>
    <property type="molecule type" value="Genomic_DNA"/>
</dbReference>
<sequence>MIKILSSHNSHHSHSTTTTLKTAEILSKYRPIAPRPGTTQANDNDSSSFMSHKINQSPYLRHLWPQLQARPTRTRKRGRGGIGPTSHLSLKRPKSLATSAKTPTQRVFGPIKTLAFQAFSHAGLPNLTTQVGYALKNGGSPALVTLPLLQCSPLSSKCMEPEIKEKDFLKQLQGPIRTTTAATAASRVITPQPIRPVCSRINRWKKKLNQMRCPL</sequence>
<protein>
    <submittedName>
        <fullName evidence="2">BnaC03g57830D protein</fullName>
    </submittedName>
</protein>